<proteinExistence type="predicted"/>
<evidence type="ECO:0000256" key="1">
    <source>
        <dbReference type="ARBA" id="ARBA00022603"/>
    </source>
</evidence>
<dbReference type="InterPro" id="IPR029063">
    <property type="entry name" value="SAM-dependent_MTases_sf"/>
</dbReference>
<evidence type="ECO:0000256" key="2">
    <source>
        <dbReference type="ARBA" id="ARBA00022679"/>
    </source>
</evidence>
<evidence type="ECO:0008006" key="5">
    <source>
        <dbReference type="Google" id="ProtNLM"/>
    </source>
</evidence>
<evidence type="ECO:0000313" key="3">
    <source>
        <dbReference type="EMBL" id="QGG42757.1"/>
    </source>
</evidence>
<dbReference type="Pfam" id="PF02636">
    <property type="entry name" value="Methyltransf_28"/>
    <property type="match status" value="1"/>
</dbReference>
<dbReference type="InterPro" id="IPR038375">
    <property type="entry name" value="NDUFAF7_sf"/>
</dbReference>
<evidence type="ECO:0000313" key="4">
    <source>
        <dbReference type="Proteomes" id="UP000392064"/>
    </source>
</evidence>
<reference evidence="3 4" key="1">
    <citation type="submission" date="2019-11" db="EMBL/GenBank/DDBJ databases">
        <authorList>
            <person name="Li J."/>
        </authorList>
    </citation>
    <scope>NUCLEOTIDE SEQUENCE [LARGE SCALE GENOMIC DNA]</scope>
    <source>
        <strain evidence="3 4">MF47</strain>
    </source>
</reference>
<dbReference type="PANTHER" id="PTHR12049">
    <property type="entry name" value="PROTEIN ARGININE METHYLTRANSFERASE NDUFAF7, MITOCHONDRIAL"/>
    <property type="match status" value="1"/>
</dbReference>
<gene>
    <name evidence="3" type="ORF">GEV26_16010</name>
</gene>
<dbReference type="InterPro" id="IPR003788">
    <property type="entry name" value="NDUFAF7"/>
</dbReference>
<keyword evidence="2" id="KW-0808">Transferase</keyword>
<accession>A0A5Q2MI04</accession>
<dbReference type="GO" id="GO:0032259">
    <property type="term" value="P:methylation"/>
    <property type="evidence" value="ECO:0007669"/>
    <property type="project" value="UniProtKB-KW"/>
</dbReference>
<dbReference type="GO" id="GO:0035243">
    <property type="term" value="F:protein-arginine omega-N symmetric methyltransferase activity"/>
    <property type="evidence" value="ECO:0007669"/>
    <property type="project" value="TreeGrafter"/>
</dbReference>
<dbReference type="Gene3D" id="3.40.50.12710">
    <property type="match status" value="1"/>
</dbReference>
<name>A0A5Q2MI04_9ACTN</name>
<dbReference type="SUPFAM" id="SSF53335">
    <property type="entry name" value="S-adenosyl-L-methionine-dependent methyltransferases"/>
    <property type="match status" value="1"/>
</dbReference>
<keyword evidence="4" id="KW-1185">Reference proteome</keyword>
<protein>
    <recommendedName>
        <fullName evidence="5">SAM-dependent methyltransferase</fullName>
    </recommendedName>
</protein>
<dbReference type="Proteomes" id="UP000392064">
    <property type="component" value="Chromosome"/>
</dbReference>
<sequence length="309" mass="33180">MSNRPLPWRLAWQQALYGPDGFFRRSRPADHFRTSVHVGMFAEAVAELARSTSAASVVDVGAGGGELLAALRDHLPGVHLAGVELAPRPAELPEDIDWMPALPERVDGLLIANEWLDNVPCDVVELDPAGVVREVLVDAATGEETLGPEHRNPWLDQWWPLTEPGQRAEVGTTRDLAWADAVRRVDGTAVAIDYGHRAGDRPPFGSLRSYRDGREVEVRPDGSCDVTADVAVDAVADAAGGTLLRQRDALARLGIDGSRPPIGLAHTDPAAYLRALGRAGEAGELGARGGLGDFWWIVSDTRGHGRLDA</sequence>
<dbReference type="EMBL" id="CP045737">
    <property type="protein sequence ID" value="QGG42757.1"/>
    <property type="molecule type" value="Genomic_DNA"/>
</dbReference>
<dbReference type="RefSeq" id="WP_153654562.1">
    <property type="nucleotide sequence ID" value="NZ_CP045737.1"/>
</dbReference>
<dbReference type="AlphaFoldDB" id="A0A5Q2MI04"/>
<keyword evidence="1" id="KW-0489">Methyltransferase</keyword>
<dbReference type="KEGG" id="aef:GEV26_16010"/>
<organism evidence="3 4">
    <name type="scientific">Aeromicrobium yanjiei</name>
    <dbReference type="NCBI Taxonomy" id="2662028"/>
    <lineage>
        <taxon>Bacteria</taxon>
        <taxon>Bacillati</taxon>
        <taxon>Actinomycetota</taxon>
        <taxon>Actinomycetes</taxon>
        <taxon>Propionibacteriales</taxon>
        <taxon>Nocardioidaceae</taxon>
        <taxon>Aeromicrobium</taxon>
    </lineage>
</organism>
<dbReference type="PANTHER" id="PTHR12049:SF7">
    <property type="entry name" value="PROTEIN ARGININE METHYLTRANSFERASE NDUFAF7, MITOCHONDRIAL"/>
    <property type="match status" value="1"/>
</dbReference>